<dbReference type="Gene3D" id="3.40.50.300">
    <property type="entry name" value="P-loop containing nucleotide triphosphate hydrolases"/>
    <property type="match status" value="1"/>
</dbReference>
<evidence type="ECO:0000313" key="2">
    <source>
        <dbReference type="EMBL" id="PTX61058.1"/>
    </source>
</evidence>
<dbReference type="SUPFAM" id="SSF52540">
    <property type="entry name" value="P-loop containing nucleoside triphosphate hydrolases"/>
    <property type="match status" value="1"/>
</dbReference>
<dbReference type="EMBL" id="QBKT01000005">
    <property type="protein sequence ID" value="PTX61058.1"/>
    <property type="molecule type" value="Genomic_DNA"/>
</dbReference>
<comment type="caution">
    <text evidence="2">The sequence shown here is derived from an EMBL/GenBank/DDBJ whole genome shotgun (WGS) entry which is preliminary data.</text>
</comment>
<accession>A0A2T6BYD8</accession>
<evidence type="ECO:0000256" key="1">
    <source>
        <dbReference type="SAM" id="Coils"/>
    </source>
</evidence>
<dbReference type="InterPro" id="IPR054787">
    <property type="entry name" value="TrlF_ATPase"/>
</dbReference>
<dbReference type="AlphaFoldDB" id="A0A2T6BYD8"/>
<dbReference type="GO" id="GO:0016887">
    <property type="term" value="F:ATP hydrolysis activity"/>
    <property type="evidence" value="ECO:0007669"/>
    <property type="project" value="InterPro"/>
</dbReference>
<dbReference type="Proteomes" id="UP000244090">
    <property type="component" value="Unassembled WGS sequence"/>
</dbReference>
<keyword evidence="3" id="KW-1185">Reference proteome</keyword>
<proteinExistence type="predicted"/>
<organism evidence="2 3">
    <name type="scientific">Kordia periserrulae</name>
    <dbReference type="NCBI Taxonomy" id="701523"/>
    <lineage>
        <taxon>Bacteria</taxon>
        <taxon>Pseudomonadati</taxon>
        <taxon>Bacteroidota</taxon>
        <taxon>Flavobacteriia</taxon>
        <taxon>Flavobacteriales</taxon>
        <taxon>Flavobacteriaceae</taxon>
        <taxon>Kordia</taxon>
    </lineage>
</organism>
<dbReference type="SUPFAM" id="SSF89550">
    <property type="entry name" value="PHP domain-like"/>
    <property type="match status" value="1"/>
</dbReference>
<dbReference type="GO" id="GO:0005524">
    <property type="term" value="F:ATP binding"/>
    <property type="evidence" value="ECO:0007669"/>
    <property type="project" value="InterPro"/>
</dbReference>
<dbReference type="InterPro" id="IPR016195">
    <property type="entry name" value="Pol/histidinol_Pase-like"/>
</dbReference>
<dbReference type="InterPro" id="IPR027417">
    <property type="entry name" value="P-loop_NTPase"/>
</dbReference>
<evidence type="ECO:0000313" key="3">
    <source>
        <dbReference type="Proteomes" id="UP000244090"/>
    </source>
</evidence>
<reference evidence="2 3" key="1">
    <citation type="submission" date="2018-04" db="EMBL/GenBank/DDBJ databases">
        <title>Genomic Encyclopedia of Archaeal and Bacterial Type Strains, Phase II (KMG-II): from individual species to whole genera.</title>
        <authorList>
            <person name="Goeker M."/>
        </authorList>
    </citation>
    <scope>NUCLEOTIDE SEQUENCE [LARGE SCALE GENOMIC DNA]</scope>
    <source>
        <strain evidence="2 3">DSM 25731</strain>
    </source>
</reference>
<sequence>MVNRGSEWRKWDLHVHSPYTFLNKYSSTDEEFISKVKAKNISCLGLTNYFKFDTREYELKKKLEDEDIITFLNLELRLDYQNKDDECLDLHIIFSNKVCNEKIDRFLNNMTVNVQGVDKKLADLNSLNDFKKAVINFDSLLECLKTESIGLNGEFLIGFLSRGKGNARSSTNYEKITRNIDLLIHSTNNPKNVYEDREFWLEYKKPVLQNSDAHSLETIGNKFTWIKAHKSFEGLKQITYEPEERVKIQTEMPESEKLDQLMIEKVTFTSSNDRFTPDPIYFNKNLNVIIGGKSSGKSILLYEIAKTLYANTEDKVLKYRDIESNTEKDLYELEYLKEGQKDNDYSFCVHLYSGSSQKKDDREENSSILSSIKYIPQNHLSNLVDKSRKNGATLKKIIRNLILEEPRFKEKYDDFVEKAKANDRIRNQDIDYYFTLKDNLDSKEKELLGKGDTKALKEGIFHNKKKIEELNKDFTAEEQAKYTELTEKLSLLKIKENQINSDFEKLRNFQIELKRFLEEYSNKKRITIDTLQNDKIKDEYQSKLAFIDEALSSTSELAKELSKGEDEKYIQGSVFADLINDISTEIKQAEKDLEPLNAKFDNQKQVAALQKSIRESEEKITEIEQFLKEVEKNKKAVEEQKEKIFKDFKTNFELYDEIIKDLQPRITDINSEADKVEILPSIKYNFPKFRKLIDSLFDGRRFNNQGFEELYQYVDKNPKSALVDIDYIEIEKSLRILFEKINNGDLSPKGGNNKKDAIKKVFTDFFFDHWDVKSQGDDIHKMSTGKASFVLLKLIIKLSKDNGPILIDQPEDNLDNRSISKALVNFLKDKKKERQIILVTHNPNIVVNADAENIIVANQKGQNDVESTSSYTFDYINGALENSFPYNGSSDLLKSMGIREHIAEVVEGGKEAFKKREEKYGFM</sequence>
<dbReference type="OrthoDB" id="9791620at2"/>
<gene>
    <name evidence="2" type="ORF">C8N46_105214</name>
</gene>
<dbReference type="NCBIfam" id="NF045780">
    <property type="entry name" value="TrlF_fam_ATP"/>
    <property type="match status" value="1"/>
</dbReference>
<dbReference type="Gene3D" id="3.20.20.140">
    <property type="entry name" value="Metal-dependent hydrolases"/>
    <property type="match status" value="1"/>
</dbReference>
<feature type="coiled-coil region" evidence="1">
    <location>
        <begin position="579"/>
        <end position="647"/>
    </location>
</feature>
<protein>
    <submittedName>
        <fullName evidence="2">PHP domain-containing protein</fullName>
    </submittedName>
</protein>
<name>A0A2T6BYD8_9FLAO</name>
<dbReference type="RefSeq" id="WP_108115171.1">
    <property type="nucleotide sequence ID" value="NZ_QBKT01000005.1"/>
</dbReference>
<keyword evidence="1" id="KW-0175">Coiled coil</keyword>